<dbReference type="OrthoDB" id="9809338at2"/>
<evidence type="ECO:0000313" key="8">
    <source>
        <dbReference type="Proteomes" id="UP000092840"/>
    </source>
</evidence>
<accession>A0A1C3JRK4</accession>
<keyword evidence="1" id="KW-0805">Transcription regulation</keyword>
<evidence type="ECO:0000256" key="1">
    <source>
        <dbReference type="ARBA" id="ARBA00023015"/>
    </source>
</evidence>
<dbReference type="PRINTS" id="PR00032">
    <property type="entry name" value="HTHARAC"/>
</dbReference>
<reference evidence="7 8" key="1">
    <citation type="submission" date="2016-06" db="EMBL/GenBank/DDBJ databases">
        <authorList>
            <person name="Rodrigo-Torres L."/>
            <person name="Arahal D.R."/>
        </authorList>
    </citation>
    <scope>NUCLEOTIDE SEQUENCE [LARGE SCALE GENOMIC DNA]</scope>
    <source>
        <strain evidence="7 8">CECT 5116</strain>
    </source>
</reference>
<dbReference type="EMBL" id="FLRA01000012">
    <property type="protein sequence ID" value="SBT17833.1"/>
    <property type="molecule type" value="Genomic_DNA"/>
</dbReference>
<feature type="domain" description="HTH araC/xylS-type" evidence="5">
    <location>
        <begin position="175"/>
        <end position="272"/>
    </location>
</feature>
<organism evidence="6 9">
    <name type="scientific">Marinomonas gallaica</name>
    <dbReference type="NCBI Taxonomy" id="1806667"/>
    <lineage>
        <taxon>Bacteria</taxon>
        <taxon>Pseudomonadati</taxon>
        <taxon>Pseudomonadota</taxon>
        <taxon>Gammaproteobacteria</taxon>
        <taxon>Oceanospirillales</taxon>
        <taxon>Oceanospirillaceae</taxon>
        <taxon>Marinomonas</taxon>
    </lineage>
</organism>
<evidence type="ECO:0000313" key="9">
    <source>
        <dbReference type="Proteomes" id="UP000092871"/>
    </source>
</evidence>
<dbReference type="PANTHER" id="PTHR46796">
    <property type="entry name" value="HTH-TYPE TRANSCRIPTIONAL ACTIVATOR RHAS-RELATED"/>
    <property type="match status" value="1"/>
</dbReference>
<evidence type="ECO:0000259" key="5">
    <source>
        <dbReference type="PROSITE" id="PS01124"/>
    </source>
</evidence>
<dbReference type="Proteomes" id="UP000092840">
    <property type="component" value="Unassembled WGS sequence"/>
</dbReference>
<dbReference type="EMBL" id="FLRB01000005">
    <property type="protein sequence ID" value="SBT20159.1"/>
    <property type="molecule type" value="Genomic_DNA"/>
</dbReference>
<dbReference type="PANTHER" id="PTHR46796:SF2">
    <property type="entry name" value="TRANSCRIPTIONAL REGULATORY PROTEIN"/>
    <property type="match status" value="1"/>
</dbReference>
<keyword evidence="8" id="KW-1185">Reference proteome</keyword>
<keyword evidence="4" id="KW-0804">Transcription</keyword>
<dbReference type="InterPro" id="IPR020449">
    <property type="entry name" value="Tscrpt_reg_AraC-type_HTH"/>
</dbReference>
<evidence type="ECO:0000313" key="6">
    <source>
        <dbReference type="EMBL" id="SBT17833.1"/>
    </source>
</evidence>
<dbReference type="InterPro" id="IPR018060">
    <property type="entry name" value="HTH_AraC"/>
</dbReference>
<dbReference type="SUPFAM" id="SSF51215">
    <property type="entry name" value="Regulatory protein AraC"/>
    <property type="match status" value="1"/>
</dbReference>
<dbReference type="GO" id="GO:0043565">
    <property type="term" value="F:sequence-specific DNA binding"/>
    <property type="evidence" value="ECO:0007669"/>
    <property type="project" value="InterPro"/>
</dbReference>
<evidence type="ECO:0000256" key="3">
    <source>
        <dbReference type="ARBA" id="ARBA00023159"/>
    </source>
</evidence>
<protein>
    <submittedName>
        <fullName evidence="6">HTH-type transcriptional activator RhaS</fullName>
    </submittedName>
</protein>
<dbReference type="InterPro" id="IPR003313">
    <property type="entry name" value="AraC-bd"/>
</dbReference>
<name>A0A1C3JRK4_9GAMM</name>
<dbReference type="Pfam" id="PF12833">
    <property type="entry name" value="HTH_18"/>
    <property type="match status" value="1"/>
</dbReference>
<keyword evidence="2" id="KW-0238">DNA-binding</keyword>
<dbReference type="InterPro" id="IPR050204">
    <property type="entry name" value="AraC_XylS_family_regulators"/>
</dbReference>
<dbReference type="InterPro" id="IPR037923">
    <property type="entry name" value="HTH-like"/>
</dbReference>
<keyword evidence="3" id="KW-0010">Activator</keyword>
<evidence type="ECO:0000256" key="4">
    <source>
        <dbReference type="ARBA" id="ARBA00023163"/>
    </source>
</evidence>
<dbReference type="SUPFAM" id="SSF46689">
    <property type="entry name" value="Homeodomain-like"/>
    <property type="match status" value="2"/>
</dbReference>
<dbReference type="AlphaFoldDB" id="A0A1C3JRK4"/>
<dbReference type="Proteomes" id="UP000092871">
    <property type="component" value="Unassembled WGS sequence"/>
</dbReference>
<dbReference type="Pfam" id="PF02311">
    <property type="entry name" value="AraC_binding"/>
    <property type="match status" value="1"/>
</dbReference>
<dbReference type="SMART" id="SM00342">
    <property type="entry name" value="HTH_ARAC"/>
    <property type="match status" value="1"/>
</dbReference>
<dbReference type="InterPro" id="IPR009057">
    <property type="entry name" value="Homeodomain-like_sf"/>
</dbReference>
<sequence length="276" mass="31292">MRAEEFCYVKTHQVLNGLEVIHAQFTDTVFGKHAHADYVISIVDTGVMHFSHRGASHNALPGQLSIVSPDELHTGSKGRGEGWRYRALYPSLERVSVLYQELFGRSGVASFHASILQDERLSRQMQLLLAKLESGAEALDLEVHWELFLVNLLQKHAIKRGQSPRALGSAQSNIEQVRDYLADQYQHKVSLETVAQQAGISKFHLIKEFKRYFQLTPHQYQIQQRLNHARAQLKAGSSAVDVAYRCGFHDQSHFSKAFVSAMGITPSAYRQQFFTR</sequence>
<evidence type="ECO:0000313" key="7">
    <source>
        <dbReference type="EMBL" id="SBT20159.1"/>
    </source>
</evidence>
<dbReference type="PROSITE" id="PS01124">
    <property type="entry name" value="HTH_ARAC_FAMILY_2"/>
    <property type="match status" value="1"/>
</dbReference>
<dbReference type="Gene3D" id="1.10.10.60">
    <property type="entry name" value="Homeodomain-like"/>
    <property type="match status" value="2"/>
</dbReference>
<proteinExistence type="predicted"/>
<dbReference type="GO" id="GO:0003700">
    <property type="term" value="F:DNA-binding transcription factor activity"/>
    <property type="evidence" value="ECO:0007669"/>
    <property type="project" value="InterPro"/>
</dbReference>
<evidence type="ECO:0000256" key="2">
    <source>
        <dbReference type="ARBA" id="ARBA00023125"/>
    </source>
</evidence>
<reference evidence="6 9" key="2">
    <citation type="submission" date="2016-06" db="EMBL/GenBank/DDBJ databases">
        <authorList>
            <person name="Kjaerup R.B."/>
            <person name="Dalgaard T.S."/>
            <person name="Juul-Madsen H.R."/>
        </authorList>
    </citation>
    <scope>NUCLEOTIDE SEQUENCE [LARGE SCALE GENOMIC DNA]</scope>
    <source>
        <strain evidence="6 9">CECT 5115</strain>
    </source>
</reference>
<gene>
    <name evidence="6" type="primary">rhaS_2</name>
    <name evidence="7" type="synonym">rhaS_1</name>
    <name evidence="6" type="ORF">MGA5115_01949</name>
    <name evidence="7" type="ORF">MGA5116_00742</name>
</gene>
<dbReference type="RefSeq" id="WP_067035546.1">
    <property type="nucleotide sequence ID" value="NZ_FLRA01000012.1"/>
</dbReference>